<evidence type="ECO:0000313" key="18">
    <source>
        <dbReference type="EMBL" id="KAF2655844.1"/>
    </source>
</evidence>
<dbReference type="Pfam" id="PF03104">
    <property type="entry name" value="DNA_pol_B_exo1"/>
    <property type="match status" value="1"/>
</dbReference>
<dbReference type="CDD" id="cd05532">
    <property type="entry name" value="POLBc_alpha"/>
    <property type="match status" value="1"/>
</dbReference>
<reference evidence="18" key="1">
    <citation type="journal article" date="2020" name="Stud. Mycol.">
        <title>101 Dothideomycetes genomes: a test case for predicting lifestyles and emergence of pathogens.</title>
        <authorList>
            <person name="Haridas S."/>
            <person name="Albert R."/>
            <person name="Binder M."/>
            <person name="Bloem J."/>
            <person name="Labutti K."/>
            <person name="Salamov A."/>
            <person name="Andreopoulos B."/>
            <person name="Baker S."/>
            <person name="Barry K."/>
            <person name="Bills G."/>
            <person name="Bluhm B."/>
            <person name="Cannon C."/>
            <person name="Castanera R."/>
            <person name="Culley D."/>
            <person name="Daum C."/>
            <person name="Ezra D."/>
            <person name="Gonzalez J."/>
            <person name="Henrissat B."/>
            <person name="Kuo A."/>
            <person name="Liang C."/>
            <person name="Lipzen A."/>
            <person name="Lutzoni F."/>
            <person name="Magnuson J."/>
            <person name="Mondo S."/>
            <person name="Nolan M."/>
            <person name="Ohm R."/>
            <person name="Pangilinan J."/>
            <person name="Park H.-J."/>
            <person name="Ramirez L."/>
            <person name="Alfaro M."/>
            <person name="Sun H."/>
            <person name="Tritt A."/>
            <person name="Yoshinaga Y."/>
            <person name="Zwiers L.-H."/>
            <person name="Turgeon B."/>
            <person name="Goodwin S."/>
            <person name="Spatafora J."/>
            <person name="Crous P."/>
            <person name="Grigoriev I."/>
        </authorList>
    </citation>
    <scope>NUCLEOTIDE SEQUENCE</scope>
    <source>
        <strain evidence="18">CBS 122681</strain>
    </source>
</reference>
<evidence type="ECO:0000259" key="16">
    <source>
        <dbReference type="Pfam" id="PF08996"/>
    </source>
</evidence>
<feature type="compositionally biased region" description="Acidic residues" evidence="13">
    <location>
        <begin position="55"/>
        <end position="69"/>
    </location>
</feature>
<gene>
    <name evidence="18" type="ORF">K491DRAFT_778394</name>
</gene>
<evidence type="ECO:0000256" key="9">
    <source>
        <dbReference type="ARBA" id="ARBA00022932"/>
    </source>
</evidence>
<dbReference type="InterPro" id="IPR042087">
    <property type="entry name" value="DNA_pol_B_thumb"/>
</dbReference>
<evidence type="ECO:0000256" key="6">
    <source>
        <dbReference type="ARBA" id="ARBA00022723"/>
    </source>
</evidence>
<dbReference type="Gene3D" id="1.10.287.690">
    <property type="entry name" value="Helix hairpin bin"/>
    <property type="match status" value="1"/>
</dbReference>
<dbReference type="GO" id="GO:0003688">
    <property type="term" value="F:DNA replication origin binding"/>
    <property type="evidence" value="ECO:0007669"/>
    <property type="project" value="TreeGrafter"/>
</dbReference>
<comment type="catalytic activity">
    <reaction evidence="12">
        <text>DNA(n) + a 2'-deoxyribonucleoside 5'-triphosphate = DNA(n+1) + diphosphate</text>
        <dbReference type="Rhea" id="RHEA:22508"/>
        <dbReference type="Rhea" id="RHEA-COMP:17339"/>
        <dbReference type="Rhea" id="RHEA-COMP:17340"/>
        <dbReference type="ChEBI" id="CHEBI:33019"/>
        <dbReference type="ChEBI" id="CHEBI:61560"/>
        <dbReference type="ChEBI" id="CHEBI:173112"/>
        <dbReference type="EC" id="2.7.7.7"/>
    </reaction>
</comment>
<dbReference type="Gene3D" id="3.30.420.10">
    <property type="entry name" value="Ribonuclease H-like superfamily/Ribonuclease H"/>
    <property type="match status" value="1"/>
</dbReference>
<dbReference type="EC" id="2.7.7.7" evidence="12"/>
<keyword evidence="19" id="KW-1185">Reference proteome</keyword>
<evidence type="ECO:0000256" key="4">
    <source>
        <dbReference type="ARBA" id="ARBA00022695"/>
    </source>
</evidence>
<protein>
    <recommendedName>
        <fullName evidence="12">DNA polymerase</fullName>
        <ecNumber evidence="12">2.7.7.7</ecNumber>
    </recommendedName>
</protein>
<evidence type="ECO:0000256" key="2">
    <source>
        <dbReference type="ARBA" id="ARBA00005755"/>
    </source>
</evidence>
<dbReference type="Gene3D" id="2.40.50.730">
    <property type="match status" value="1"/>
</dbReference>
<organism evidence="18 19">
    <name type="scientific">Lophiostoma macrostomum CBS 122681</name>
    <dbReference type="NCBI Taxonomy" id="1314788"/>
    <lineage>
        <taxon>Eukaryota</taxon>
        <taxon>Fungi</taxon>
        <taxon>Dikarya</taxon>
        <taxon>Ascomycota</taxon>
        <taxon>Pezizomycotina</taxon>
        <taxon>Dothideomycetes</taxon>
        <taxon>Pleosporomycetidae</taxon>
        <taxon>Pleosporales</taxon>
        <taxon>Lophiostomataceae</taxon>
        <taxon>Lophiostoma</taxon>
    </lineage>
</organism>
<feature type="compositionally biased region" description="Basic and acidic residues" evidence="13">
    <location>
        <begin position="101"/>
        <end position="111"/>
    </location>
</feature>
<dbReference type="SUPFAM" id="SSF56672">
    <property type="entry name" value="DNA/RNA polymerases"/>
    <property type="match status" value="1"/>
</dbReference>
<dbReference type="GO" id="GO:0006273">
    <property type="term" value="P:lagging strand elongation"/>
    <property type="evidence" value="ECO:0007669"/>
    <property type="project" value="TreeGrafter"/>
</dbReference>
<feature type="region of interest" description="Disordered" evidence="13">
    <location>
        <begin position="55"/>
        <end position="115"/>
    </location>
</feature>
<dbReference type="GO" id="GO:0003682">
    <property type="term" value="F:chromatin binding"/>
    <property type="evidence" value="ECO:0007669"/>
    <property type="project" value="TreeGrafter"/>
</dbReference>
<feature type="domain" description="DNA polymerase alpha catalytic subunit N-terminal" evidence="17">
    <location>
        <begin position="7"/>
        <end position="72"/>
    </location>
</feature>
<evidence type="ECO:0000313" key="19">
    <source>
        <dbReference type="Proteomes" id="UP000799324"/>
    </source>
</evidence>
<keyword evidence="3 12" id="KW-0808">Transferase</keyword>
<dbReference type="SUPFAM" id="SSF53098">
    <property type="entry name" value="Ribonuclease H-like"/>
    <property type="match status" value="1"/>
</dbReference>
<comment type="similarity">
    <text evidence="2 12">Belongs to the DNA polymerase type-B family.</text>
</comment>
<dbReference type="PANTHER" id="PTHR45861">
    <property type="entry name" value="DNA POLYMERASE ALPHA CATALYTIC SUBUNIT"/>
    <property type="match status" value="1"/>
</dbReference>
<evidence type="ECO:0000256" key="1">
    <source>
        <dbReference type="ARBA" id="ARBA00004123"/>
    </source>
</evidence>
<dbReference type="InterPro" id="IPR023211">
    <property type="entry name" value="DNA_pol_palm_dom_sf"/>
</dbReference>
<dbReference type="PRINTS" id="PR00106">
    <property type="entry name" value="DNAPOLB"/>
</dbReference>
<keyword evidence="8" id="KW-0862">Zinc</keyword>
<dbReference type="InterPro" id="IPR012337">
    <property type="entry name" value="RNaseH-like_sf"/>
</dbReference>
<dbReference type="GO" id="GO:0005658">
    <property type="term" value="C:alpha DNA polymerase:primase complex"/>
    <property type="evidence" value="ECO:0007669"/>
    <property type="project" value="TreeGrafter"/>
</dbReference>
<feature type="compositionally biased region" description="Acidic residues" evidence="13">
    <location>
        <begin position="209"/>
        <end position="224"/>
    </location>
</feature>
<dbReference type="Pfam" id="PF08996">
    <property type="entry name" value="zf-DNA_Pol"/>
    <property type="match status" value="1"/>
</dbReference>
<proteinExistence type="inferred from homology"/>
<dbReference type="Gene3D" id="6.10.10.100">
    <property type="match status" value="1"/>
</dbReference>
<keyword evidence="7" id="KW-0863">Zinc-finger</keyword>
<feature type="domain" description="DNA-directed DNA polymerase family B multifunctional" evidence="14">
    <location>
        <begin position="782"/>
        <end position="1223"/>
    </location>
</feature>
<dbReference type="Gene3D" id="3.90.1600.10">
    <property type="entry name" value="Palm domain of DNA polymerase"/>
    <property type="match status" value="1"/>
</dbReference>
<dbReference type="GO" id="GO:0008270">
    <property type="term" value="F:zinc ion binding"/>
    <property type="evidence" value="ECO:0007669"/>
    <property type="project" value="UniProtKB-KW"/>
</dbReference>
<keyword evidence="6" id="KW-0479">Metal-binding</keyword>
<dbReference type="Gene3D" id="3.30.70.2820">
    <property type="match status" value="1"/>
</dbReference>
<evidence type="ECO:0000256" key="7">
    <source>
        <dbReference type="ARBA" id="ARBA00022771"/>
    </source>
</evidence>
<dbReference type="FunFam" id="3.30.70.2820:FF:000001">
    <property type="entry name" value="DNA polymerase"/>
    <property type="match status" value="1"/>
</dbReference>
<dbReference type="FunFam" id="1.10.287.690:FF:000003">
    <property type="entry name" value="DNA polymerase"/>
    <property type="match status" value="1"/>
</dbReference>
<evidence type="ECO:0000259" key="14">
    <source>
        <dbReference type="Pfam" id="PF00136"/>
    </source>
</evidence>
<dbReference type="InterPro" id="IPR017964">
    <property type="entry name" value="DNA-dir_DNA_pol_B_CS"/>
</dbReference>
<dbReference type="NCBIfam" id="TIGR00592">
    <property type="entry name" value="pol2"/>
    <property type="match status" value="1"/>
</dbReference>
<evidence type="ECO:0000256" key="11">
    <source>
        <dbReference type="ARBA" id="ARBA00023242"/>
    </source>
</evidence>
<dbReference type="FunFam" id="3.30.420.10:FF:000036">
    <property type="entry name" value="DNA polymerase"/>
    <property type="match status" value="1"/>
</dbReference>
<dbReference type="GO" id="GO:0006281">
    <property type="term" value="P:DNA repair"/>
    <property type="evidence" value="ECO:0007669"/>
    <property type="project" value="UniProtKB-ARBA"/>
</dbReference>
<evidence type="ECO:0000256" key="3">
    <source>
        <dbReference type="ARBA" id="ARBA00022679"/>
    </source>
</evidence>
<dbReference type="EMBL" id="MU004343">
    <property type="protein sequence ID" value="KAF2655844.1"/>
    <property type="molecule type" value="Genomic_DNA"/>
</dbReference>
<dbReference type="GO" id="GO:1902975">
    <property type="term" value="P:mitotic DNA replication initiation"/>
    <property type="evidence" value="ECO:0007669"/>
    <property type="project" value="InterPro"/>
</dbReference>
<dbReference type="GO" id="GO:0003697">
    <property type="term" value="F:single-stranded DNA binding"/>
    <property type="evidence" value="ECO:0007669"/>
    <property type="project" value="TreeGrafter"/>
</dbReference>
<evidence type="ECO:0000256" key="10">
    <source>
        <dbReference type="ARBA" id="ARBA00023125"/>
    </source>
</evidence>
<accession>A0A6A6TB72</accession>
<dbReference type="CDD" id="cd05776">
    <property type="entry name" value="DNA_polB_alpha_exo"/>
    <property type="match status" value="1"/>
</dbReference>
<dbReference type="Proteomes" id="UP000799324">
    <property type="component" value="Unassembled WGS sequence"/>
</dbReference>
<evidence type="ECO:0000259" key="17">
    <source>
        <dbReference type="Pfam" id="PF12254"/>
    </source>
</evidence>
<keyword evidence="10 12" id="KW-0238">DNA-binding</keyword>
<dbReference type="InterPro" id="IPR015088">
    <property type="entry name" value="Znf_DNA-dir_DNA_pol_B_alpha"/>
</dbReference>
<dbReference type="Gene3D" id="1.10.3200.20">
    <property type="entry name" value="DNA Polymerase alpha, zinc finger"/>
    <property type="match status" value="1"/>
</dbReference>
<evidence type="ECO:0000256" key="12">
    <source>
        <dbReference type="RuleBase" id="RU000442"/>
    </source>
</evidence>
<evidence type="ECO:0000256" key="8">
    <source>
        <dbReference type="ARBA" id="ARBA00022833"/>
    </source>
</evidence>
<dbReference type="InterPro" id="IPR038256">
    <property type="entry name" value="Pol_alpha_znc_sf"/>
</dbReference>
<dbReference type="GO" id="GO:0000166">
    <property type="term" value="F:nucleotide binding"/>
    <property type="evidence" value="ECO:0007669"/>
    <property type="project" value="InterPro"/>
</dbReference>
<keyword evidence="4 12" id="KW-0548">Nucleotidyltransferase</keyword>
<keyword evidence="9 12" id="KW-0239">DNA-directed DNA polymerase</keyword>
<sequence>MSRASKLAELRALRAAGKTRLSTYEVAEEEQLYDEVDEEGYKKVVRNRLDQDDFIVDDNGEGYADDGREEWDGNQAGYRYAATDSEEDDERPAKGKAAKRKREEDKEKQEKINNGISKYFSGKAAAKAPKPKPVVTAADDAFMADLLGEVDTNLPRPSAPRMRTVKTEQRRKTRVLSPPISENRINVQKKSRDDSDSYMPDTPPAADPYGDDDGFVPQIDDDAPMSDLPLPSSPVANAVERKAQPHVKAEEEEEDDLLEVAEAVGHAGVKSASINIAGSRPVRKLQKTDYPTPASSSPAGPAAAIDASSWNDVTSKLNVMSSPVPATTNVGKLRPESALEEDGSLRMFWIDYVEVNGSLCLFGKVKDKTTGSYASCFVKVDNILRKLYFLPREYRERRGQSTGEEVEMSDVYEDVDTLMSKHRVSMHKIKPCTRKYAFELPDVPKEADYLKLLYGYDKMPLATDLTGETFSHVFGTNTSLFEQFVLWKTIKGPCWLKIEGADFKSVTNASWCKLELQVSKPNNIAILGDSENLEAPPLTLMSISLRTVFNAKDNKQEILAASAMVYDNFSLTDTTPADKIPCKSFTVMRPNGDSFPAGFKLDAEKQKGSITLKKTELELLSYFMAMFQRHDPDVLIGHRLDDVDYSVLLSRMREKKTPGWHRIGRLRRSDWPKNMGKGGGSFFVERQLAAGRLLCDLANDLGKSLMTKCQSWSLEEMCQLVLNKPRQELDNEAALKTWATTKDGLMNYIKHCQADAYFIAAISIKVQMLPLTKVLTNLAGNSWARTLSGTRAERNEYILLHEFHKNKYICPDKSWGKAKAKVEEEAAEGEEGVDAKKKDKFKGGLVFEPEKGLYDKFILVMDFNSLYPSIIQEFNICFTTVERSDAPEDEDKVPEVPGTEQDKGILPRLIATLVERRREVKKLMKSPTATPDELATWDIRQLALKLTANSMYGCLGYTKSRFYARPLAMLTTYKGREILQRTKDMAEAKMLRVIYGDTDSVMINTNVDNIQEALKIGNEFKREVNDSHKLLEIDIDNVFRRILLHAKKKYAAINMVPIDGKYVEKLEVKGLDMRRREYCALSKETSTELLNFLLSGEDPETVVEKIHDHLRDLAKRMREGSVARQKYTIFTQLGKNPKEYPNGSSMPSVQVALKLLARGKHVKAKDVMSFIITGSSSGSAEDAAKNAFPVDEVLKPGSDLTPDIDYYLHKQILPPVERLCAPISGTNITLLAACLGLDTSKYRVSSLSNSANTQDTEIHPLESQIPDSVRFKACTPLYLRCRTCTTVFPFAGIASLGRDGVERVSHDGITCPEKSCGRTLAMLSVVAQLESAIRQTLARYYAAYLVCDDPACGARTRQISVYGHRCLGPRGLATGCLGKMAFEVRERDVWNQLLYFQSLFDVERVAGGKAGAAGLEMGTGGVGTAGEKREKAKVLAEVNRERFGTARGVVGRWLERNGRQWVQMDSLFSFALGKAV</sequence>
<dbReference type="InterPro" id="IPR045846">
    <property type="entry name" value="POLBc_alpha"/>
</dbReference>
<dbReference type="SMART" id="SM00486">
    <property type="entry name" value="POLBc"/>
    <property type="match status" value="1"/>
</dbReference>
<dbReference type="InterPro" id="IPR043502">
    <property type="entry name" value="DNA/RNA_pol_sf"/>
</dbReference>
<dbReference type="OrthoDB" id="6755010at2759"/>
<dbReference type="InterPro" id="IPR006134">
    <property type="entry name" value="DNA-dir_DNA_pol_B_multi_dom"/>
</dbReference>
<feature type="region of interest" description="Disordered" evidence="13">
    <location>
        <begin position="151"/>
        <end position="233"/>
    </location>
</feature>
<keyword evidence="11" id="KW-0539">Nucleus</keyword>
<feature type="domain" description="DNA-directed DNA polymerase family B exonuclease" evidence="15">
    <location>
        <begin position="472"/>
        <end position="717"/>
    </location>
</feature>
<dbReference type="FunFam" id="1.10.132.60:FF:000004">
    <property type="entry name" value="DNA polymerase"/>
    <property type="match status" value="1"/>
</dbReference>
<feature type="domain" description="Zinc finger DNA-directed DNA polymerase family B alpha" evidence="16">
    <location>
        <begin position="1263"/>
        <end position="1468"/>
    </location>
</feature>
<keyword evidence="5 12" id="KW-0235">DNA replication</keyword>
<evidence type="ECO:0000256" key="5">
    <source>
        <dbReference type="ARBA" id="ARBA00022705"/>
    </source>
</evidence>
<dbReference type="PANTHER" id="PTHR45861:SF1">
    <property type="entry name" value="DNA POLYMERASE ALPHA CATALYTIC SUBUNIT"/>
    <property type="match status" value="1"/>
</dbReference>
<dbReference type="InterPro" id="IPR006172">
    <property type="entry name" value="DNA-dir_DNA_pol_B"/>
</dbReference>
<dbReference type="Pfam" id="PF12254">
    <property type="entry name" value="DNA_pol_alpha_N"/>
    <property type="match status" value="1"/>
</dbReference>
<dbReference type="GO" id="GO:0003887">
    <property type="term" value="F:DNA-directed DNA polymerase activity"/>
    <property type="evidence" value="ECO:0007669"/>
    <property type="project" value="UniProtKB-KW"/>
</dbReference>
<name>A0A6A6TB72_9PLEO</name>
<dbReference type="Gene3D" id="1.10.132.60">
    <property type="entry name" value="DNA polymerase family B, C-terminal domain"/>
    <property type="match status" value="1"/>
</dbReference>
<dbReference type="GO" id="GO:0006272">
    <property type="term" value="P:leading strand elongation"/>
    <property type="evidence" value="ECO:0007669"/>
    <property type="project" value="TreeGrafter"/>
</dbReference>
<dbReference type="Pfam" id="PF00136">
    <property type="entry name" value="DNA_pol_B"/>
    <property type="match status" value="1"/>
</dbReference>
<dbReference type="PROSITE" id="PS00116">
    <property type="entry name" value="DNA_POLYMERASE_B"/>
    <property type="match status" value="1"/>
</dbReference>
<evidence type="ECO:0000259" key="15">
    <source>
        <dbReference type="Pfam" id="PF03104"/>
    </source>
</evidence>
<comment type="subcellular location">
    <subcellularLocation>
        <location evidence="1">Nucleus</location>
    </subcellularLocation>
</comment>
<dbReference type="InterPro" id="IPR036397">
    <property type="entry name" value="RNaseH_sf"/>
</dbReference>
<dbReference type="InterPro" id="IPR024647">
    <property type="entry name" value="DNA_pol_a_cat_su_N"/>
</dbReference>
<evidence type="ECO:0000256" key="13">
    <source>
        <dbReference type="SAM" id="MobiDB-lite"/>
    </source>
</evidence>
<dbReference type="InterPro" id="IPR006133">
    <property type="entry name" value="DNA-dir_DNA_pol_B_exonuc"/>
</dbReference>